<proteinExistence type="predicted"/>
<organism evidence="1 2">
    <name type="scientific">Danio rerio</name>
    <name type="common">Zebrafish</name>
    <name type="synonym">Brachydanio rerio</name>
    <dbReference type="NCBI Taxonomy" id="7955"/>
    <lineage>
        <taxon>Eukaryota</taxon>
        <taxon>Metazoa</taxon>
        <taxon>Chordata</taxon>
        <taxon>Craniata</taxon>
        <taxon>Vertebrata</taxon>
        <taxon>Euteleostomi</taxon>
        <taxon>Actinopterygii</taxon>
        <taxon>Neopterygii</taxon>
        <taxon>Teleostei</taxon>
        <taxon>Ostariophysi</taxon>
        <taxon>Cypriniformes</taxon>
        <taxon>Danionidae</taxon>
        <taxon>Danioninae</taxon>
        <taxon>Danio</taxon>
    </lineage>
</organism>
<reference evidence="2" key="1">
    <citation type="submission" date="2025-08" db="UniProtKB">
        <authorList>
            <consortium name="RefSeq"/>
        </authorList>
    </citation>
    <scope>IDENTIFICATION</scope>
    <source>
        <strain evidence="2">Tuebingen</strain>
        <tissue evidence="2">Fibroblasts and whole tissue</tissue>
    </source>
</reference>
<sequence length="615" mass="69674">MELVGKKNATSPIWQYFGFTPDEKGEPADVTQAVCRLCSKVVPVKGSQTTNMYVHLRSRHPAEAAKLAPREGTISKDRSQPSIIGAFSKSTKYKRNSERWAQCTAAVSKYIAKEMVSYHTVEKASFKDLLQTFDKQYELPGRKYFTETAIPNLYNETRDIIAKDLKAANFVALTTDMWSSINMTPYMSVTVHYISEDWKLEAKCLETTFISENHTAEVLAEALSDAMQDWDIEPSKISCITTDNGANIVAAIRRLGWPWLNCFGHNLNVAVNYSLQKEKTKTDRALGICRNINGAFSHSWKRRQELRKAQEQLNLPQRMLITDCTTRWGSTYAMVVRVLEQLPAIKRVFADDKSRRGTLPNVTWQDIAVLEAVRDGLKPVAEFTDILSAENYVTVSSLLPMLQLTKDILKEEETDVEITAGIKRRILEKLDSKYDDSTLQLMRKSTLLDPRYKGDHIDAAQLDVIKSQLEVEMVEYWNMPPVPIRVEEEEEEDAAGTSSSENQPAKRIKTLGRLLGRAKPSVSTSTPVDQRAKSEITSYLQEEVIDGDDKPLDWWKENRRRFPLMANLAKKYLCVTATSTPSERVFSAAGNIITPLRSLLKPEKVNQLVFLAKNL</sequence>
<evidence type="ECO:0000313" key="2">
    <source>
        <dbReference type="RefSeq" id="XP_073774126.1"/>
    </source>
</evidence>
<dbReference type="RefSeq" id="XP_073774126.1">
    <property type="nucleotide sequence ID" value="XM_073918025.1"/>
</dbReference>
<accession>A0AC58GWM1</accession>
<dbReference type="Proteomes" id="UP000000437">
    <property type="component" value="Chromosome 12"/>
</dbReference>
<keyword evidence="1" id="KW-1185">Reference proteome</keyword>
<gene>
    <name evidence="2" type="primary">LOC141376733</name>
</gene>
<evidence type="ECO:0000313" key="1">
    <source>
        <dbReference type="Proteomes" id="UP000000437"/>
    </source>
</evidence>
<name>A0AC58GWM1_DANRE</name>
<protein>
    <submittedName>
        <fullName evidence="2">E3 SUMO-protein ligase ZBED1-like</fullName>
    </submittedName>
</protein>